<reference evidence="2 3" key="1">
    <citation type="submission" date="2015-09" db="EMBL/GenBank/DDBJ databases">
        <title>Draft genome of the parasitic nematode Teladorsagia circumcincta isolate WARC Sus (inbred).</title>
        <authorList>
            <person name="Mitreva M."/>
        </authorList>
    </citation>
    <scope>NUCLEOTIDE SEQUENCE [LARGE SCALE GENOMIC DNA]</scope>
    <source>
        <strain evidence="2 3">S</strain>
    </source>
</reference>
<dbReference type="PANTHER" id="PTHR11909">
    <property type="entry name" value="CASEIN KINASE-RELATED"/>
    <property type="match status" value="1"/>
</dbReference>
<dbReference type="EMBL" id="KZ345381">
    <property type="protein sequence ID" value="PIO73830.1"/>
    <property type="molecule type" value="Genomic_DNA"/>
</dbReference>
<dbReference type="SUPFAM" id="SSF56112">
    <property type="entry name" value="Protein kinase-like (PK-like)"/>
    <property type="match status" value="1"/>
</dbReference>
<sequence>MTFNGVCACHAVPAVGLRCQQLFFTTININNSGISVFMPERRQGSIKGTTIIASCLPNGKVIGKRWKIVKRLGKGGFGAVYKVKDMGFIHRDIKPANMALGTSERSRIIHIFDFGLARQYVIFPKKGRPKLRRPRERARFRQVYHASRNANARFKKRSSPMFRGTLRYCSINAQERGEQGRPDDLWGLLYMLAEMRGKLPWDHLE</sequence>
<dbReference type="OrthoDB" id="5979581at2759"/>
<dbReference type="PROSITE" id="PS50011">
    <property type="entry name" value="PROTEIN_KINASE_DOM"/>
    <property type="match status" value="1"/>
</dbReference>
<accession>A0A2G9UWE9</accession>
<dbReference type="InterPro" id="IPR050235">
    <property type="entry name" value="CK1_Ser-Thr_kinase"/>
</dbReference>
<keyword evidence="3" id="KW-1185">Reference proteome</keyword>
<dbReference type="GO" id="GO:0005524">
    <property type="term" value="F:ATP binding"/>
    <property type="evidence" value="ECO:0007669"/>
    <property type="project" value="InterPro"/>
</dbReference>
<protein>
    <recommendedName>
        <fullName evidence="1">Protein kinase domain-containing protein</fullName>
    </recommendedName>
</protein>
<dbReference type="InterPro" id="IPR000719">
    <property type="entry name" value="Prot_kinase_dom"/>
</dbReference>
<name>A0A2G9UWE9_TELCI</name>
<dbReference type="Gene3D" id="1.10.510.10">
    <property type="entry name" value="Transferase(Phosphotransferase) domain 1"/>
    <property type="match status" value="2"/>
</dbReference>
<gene>
    <name evidence="2" type="ORF">TELCIR_04184</name>
</gene>
<evidence type="ECO:0000313" key="2">
    <source>
        <dbReference type="EMBL" id="PIO73830.1"/>
    </source>
</evidence>
<evidence type="ECO:0000313" key="3">
    <source>
        <dbReference type="Proteomes" id="UP000230423"/>
    </source>
</evidence>
<dbReference type="AlphaFoldDB" id="A0A2G9UWE9"/>
<organism evidence="2 3">
    <name type="scientific">Teladorsagia circumcincta</name>
    <name type="common">Brown stomach worm</name>
    <name type="synonym">Ostertagia circumcincta</name>
    <dbReference type="NCBI Taxonomy" id="45464"/>
    <lineage>
        <taxon>Eukaryota</taxon>
        <taxon>Metazoa</taxon>
        <taxon>Ecdysozoa</taxon>
        <taxon>Nematoda</taxon>
        <taxon>Chromadorea</taxon>
        <taxon>Rhabditida</taxon>
        <taxon>Rhabditina</taxon>
        <taxon>Rhabditomorpha</taxon>
        <taxon>Strongyloidea</taxon>
        <taxon>Trichostrongylidae</taxon>
        <taxon>Teladorsagia</taxon>
    </lineage>
</organism>
<dbReference type="InterPro" id="IPR011009">
    <property type="entry name" value="Kinase-like_dom_sf"/>
</dbReference>
<dbReference type="GO" id="GO:0004672">
    <property type="term" value="F:protein kinase activity"/>
    <property type="evidence" value="ECO:0007669"/>
    <property type="project" value="InterPro"/>
</dbReference>
<feature type="domain" description="Protein kinase" evidence="1">
    <location>
        <begin position="1"/>
        <end position="205"/>
    </location>
</feature>
<dbReference type="Proteomes" id="UP000230423">
    <property type="component" value="Unassembled WGS sequence"/>
</dbReference>
<proteinExistence type="predicted"/>
<evidence type="ECO:0000259" key="1">
    <source>
        <dbReference type="PROSITE" id="PS50011"/>
    </source>
</evidence>